<keyword evidence="2" id="KW-1185">Reference proteome</keyword>
<dbReference type="Proteomes" id="UP000460549">
    <property type="component" value="Unassembled WGS sequence"/>
</dbReference>
<accession>A0A7X2PCB0</accession>
<name>A0A7X2PCB0_9SPIO</name>
<organism evidence="1 2">
    <name type="scientific">Bullifex porci</name>
    <dbReference type="NCBI Taxonomy" id="2606638"/>
    <lineage>
        <taxon>Bacteria</taxon>
        <taxon>Pseudomonadati</taxon>
        <taxon>Spirochaetota</taxon>
        <taxon>Spirochaetia</taxon>
        <taxon>Spirochaetales</taxon>
        <taxon>Spirochaetaceae</taxon>
        <taxon>Bullifex</taxon>
    </lineage>
</organism>
<dbReference type="InterPro" id="IPR010106">
    <property type="entry name" value="RpnA"/>
</dbReference>
<dbReference type="AlphaFoldDB" id="A0A7X2PCB0"/>
<evidence type="ECO:0000313" key="2">
    <source>
        <dbReference type="Proteomes" id="UP000460549"/>
    </source>
</evidence>
<dbReference type="EMBL" id="VUNN01000004">
    <property type="protein sequence ID" value="MSU05823.1"/>
    <property type="molecule type" value="Genomic_DNA"/>
</dbReference>
<comment type="caution">
    <text evidence="1">The sequence shown here is derived from an EMBL/GenBank/DDBJ whole genome shotgun (WGS) entry which is preliminary data.</text>
</comment>
<dbReference type="RefSeq" id="WP_154424725.1">
    <property type="nucleotide sequence ID" value="NZ_VUNN01000004.1"/>
</dbReference>
<dbReference type="Pfam" id="PF12784">
    <property type="entry name" value="PDDEXK_2"/>
    <property type="match status" value="1"/>
</dbReference>
<protein>
    <submittedName>
        <fullName evidence="1">Rpn family recombination-promoting nuclease/putative transposase</fullName>
    </submittedName>
</protein>
<evidence type="ECO:0000313" key="1">
    <source>
        <dbReference type="EMBL" id="MSU05823.1"/>
    </source>
</evidence>
<sequence>MKELRPIDDTLFRTMAKGNIILVEHIVRLSLNRDDIKILSVNTQDDIHLFKDSHSVILDCLAVDSEGNLYNIEVQATNTGNLRKRARYISSAIDVKYTLEAGEKDYNKIKDQIVIFLMEDDIFDKGKQLYEFKRYDDQSKLSLDDGSRIIYINAKNKGRKELDNLMQSLISSDYKTMKDDVIKECAMYYKTSEIGEDEVCEAMREYAAKSFDSGMAKGVAKGKTEILLDFVNKGAITLDYAIENSGLPKEEFLSIAETLGYKL</sequence>
<dbReference type="NCBIfam" id="TIGR01784">
    <property type="entry name" value="T_den_put_tspse"/>
    <property type="match status" value="1"/>
</dbReference>
<reference evidence="1 2" key="1">
    <citation type="submission" date="2019-08" db="EMBL/GenBank/DDBJ databases">
        <title>In-depth cultivation of the pig gut microbiome towards novel bacterial diversity and tailored functional studies.</title>
        <authorList>
            <person name="Wylensek D."/>
            <person name="Hitch T.C.A."/>
            <person name="Clavel T."/>
        </authorList>
    </citation>
    <scope>NUCLEOTIDE SEQUENCE [LARGE SCALE GENOMIC DNA]</scope>
    <source>
        <strain evidence="1 2">NM-380-WT-3C1</strain>
    </source>
</reference>
<gene>
    <name evidence="1" type="ORF">FYJ80_03390</name>
</gene>
<proteinExistence type="predicted"/>